<proteinExistence type="predicted"/>
<organism evidence="2 3">
    <name type="scientific">Capnocytophaga canimorsus</name>
    <dbReference type="NCBI Taxonomy" id="28188"/>
    <lineage>
        <taxon>Bacteria</taxon>
        <taxon>Pseudomonadati</taxon>
        <taxon>Bacteroidota</taxon>
        <taxon>Flavobacteriia</taxon>
        <taxon>Flavobacteriales</taxon>
        <taxon>Flavobacteriaceae</taxon>
        <taxon>Capnocytophaga</taxon>
    </lineage>
</organism>
<dbReference type="Proteomes" id="UP000243753">
    <property type="component" value="Chromosome"/>
</dbReference>
<evidence type="ECO:0000256" key="1">
    <source>
        <dbReference type="SAM" id="Phobius"/>
    </source>
</evidence>
<name>A0AAC9Z4H3_9FLAO</name>
<evidence type="ECO:0000313" key="2">
    <source>
        <dbReference type="EMBL" id="ATA94669.1"/>
    </source>
</evidence>
<gene>
    <name evidence="2" type="ORF">CGC54_10165</name>
</gene>
<dbReference type="EMBL" id="CP022389">
    <property type="protein sequence ID" value="ATA94669.1"/>
    <property type="molecule type" value="Genomic_DNA"/>
</dbReference>
<keyword evidence="1" id="KW-0812">Transmembrane</keyword>
<evidence type="ECO:0000313" key="3">
    <source>
        <dbReference type="Proteomes" id="UP000243753"/>
    </source>
</evidence>
<keyword evidence="1" id="KW-0472">Membrane</keyword>
<reference evidence="3" key="1">
    <citation type="submission" date="2017-06" db="EMBL/GenBank/DDBJ databases">
        <title>Capnocytophaga spp. assemblies.</title>
        <authorList>
            <person name="Gulvik C.A."/>
        </authorList>
    </citation>
    <scope>NUCLEOTIDE SEQUENCE [LARGE SCALE GENOMIC DNA]</scope>
    <source>
        <strain evidence="3">H3936</strain>
    </source>
</reference>
<sequence>MDKTQYERLYYLNDKISQEKASDEEKDEYVRILRDNGTITNDQYDKYLQSKNGDDLLKIILLVGGIALLAYIISKGTND</sequence>
<keyword evidence="1" id="KW-1133">Transmembrane helix</keyword>
<protein>
    <submittedName>
        <fullName evidence="2">Uncharacterized protein</fullName>
    </submittedName>
</protein>
<feature type="transmembrane region" description="Helical" evidence="1">
    <location>
        <begin position="56"/>
        <end position="74"/>
    </location>
</feature>
<accession>A0AAC9Z4H3</accession>
<dbReference type="AlphaFoldDB" id="A0AAC9Z4H3"/>
<dbReference type="RefSeq" id="WP_095920084.1">
    <property type="nucleotide sequence ID" value="NZ_CP022389.1"/>
</dbReference>